<dbReference type="EC" id="2.3.1.4" evidence="6"/>
<comment type="pathway">
    <text evidence="1 6">Nucleotide-sugar biosynthesis; UDP-N-acetyl-alpha-D-glucosamine biosynthesis; N-acetyl-alpha-D-glucosamine 1-phosphate from alpha-D-glucosamine 6-phosphate (route I): step 1/2.</text>
</comment>
<sequence>MDYLFDPSTLAAATAADDATRADQLSVDDIGCKYRLRPLCLTDYALGYLDLLSQLTVTGSVTQQMYANTFDAMRNNSGTYYIIVIEDTEENCIVATGSLTIEKKFIHQCGQRGRIEDIVVHSNCRGKRFGKIVVQRLIALSRVLNCYKISLECKDSNVNWYSSMGFVREPGNSNYMQIRSYLFQLIAFCYSYTPTRNVN</sequence>
<dbReference type="PANTHER" id="PTHR13355">
    <property type="entry name" value="GLUCOSAMINE 6-PHOSPHATE N-ACETYLTRANSFERASE"/>
    <property type="match status" value="1"/>
</dbReference>
<reference evidence="8 9" key="1">
    <citation type="submission" date="2019-08" db="EMBL/GenBank/DDBJ databases">
        <title>Whole genome of Aphis craccivora.</title>
        <authorList>
            <person name="Voronova N.V."/>
            <person name="Shulinski R.S."/>
            <person name="Bandarenka Y.V."/>
            <person name="Zhorov D.G."/>
            <person name="Warner D."/>
        </authorList>
    </citation>
    <scope>NUCLEOTIDE SEQUENCE [LARGE SCALE GENOMIC DNA]</scope>
    <source>
        <strain evidence="8">180601</strain>
        <tissue evidence="8">Whole Body</tissue>
    </source>
</reference>
<evidence type="ECO:0000256" key="2">
    <source>
        <dbReference type="ARBA" id="ARBA00006048"/>
    </source>
</evidence>
<dbReference type="PANTHER" id="PTHR13355:SF11">
    <property type="entry name" value="GLUCOSAMINE 6-PHOSPHATE N-ACETYLTRANSFERASE"/>
    <property type="match status" value="1"/>
</dbReference>
<evidence type="ECO:0000259" key="7">
    <source>
        <dbReference type="PROSITE" id="PS51186"/>
    </source>
</evidence>
<dbReference type="InterPro" id="IPR039143">
    <property type="entry name" value="GNPNAT1-like"/>
</dbReference>
<dbReference type="GO" id="GO:0006048">
    <property type="term" value="P:UDP-N-acetylglucosamine biosynthetic process"/>
    <property type="evidence" value="ECO:0007669"/>
    <property type="project" value="UniProtKB-UniRule"/>
</dbReference>
<proteinExistence type="inferred from homology"/>
<keyword evidence="3 6" id="KW-0808">Transferase</keyword>
<gene>
    <name evidence="8" type="ORF">FWK35_00023317</name>
</gene>
<dbReference type="PROSITE" id="PS51186">
    <property type="entry name" value="GNAT"/>
    <property type="match status" value="1"/>
</dbReference>
<dbReference type="SUPFAM" id="SSF55729">
    <property type="entry name" value="Acyl-CoA N-acyltransferases (Nat)"/>
    <property type="match status" value="1"/>
</dbReference>
<dbReference type="EMBL" id="VUJU01005118">
    <property type="protein sequence ID" value="KAF0752224.1"/>
    <property type="molecule type" value="Genomic_DNA"/>
</dbReference>
<dbReference type="GO" id="GO:0004343">
    <property type="term" value="F:glucosamine 6-phosphate N-acetyltransferase activity"/>
    <property type="evidence" value="ECO:0007669"/>
    <property type="project" value="UniProtKB-UniRule"/>
</dbReference>
<organism evidence="8 9">
    <name type="scientific">Aphis craccivora</name>
    <name type="common">Cowpea aphid</name>
    <dbReference type="NCBI Taxonomy" id="307492"/>
    <lineage>
        <taxon>Eukaryota</taxon>
        <taxon>Metazoa</taxon>
        <taxon>Ecdysozoa</taxon>
        <taxon>Arthropoda</taxon>
        <taxon>Hexapoda</taxon>
        <taxon>Insecta</taxon>
        <taxon>Pterygota</taxon>
        <taxon>Neoptera</taxon>
        <taxon>Paraneoptera</taxon>
        <taxon>Hemiptera</taxon>
        <taxon>Sternorrhyncha</taxon>
        <taxon>Aphidomorpha</taxon>
        <taxon>Aphidoidea</taxon>
        <taxon>Aphididae</taxon>
        <taxon>Aphidini</taxon>
        <taxon>Aphis</taxon>
        <taxon>Aphis</taxon>
    </lineage>
</organism>
<dbReference type="InterPro" id="IPR000182">
    <property type="entry name" value="GNAT_dom"/>
</dbReference>
<evidence type="ECO:0000256" key="1">
    <source>
        <dbReference type="ARBA" id="ARBA00004832"/>
    </source>
</evidence>
<dbReference type="Proteomes" id="UP000478052">
    <property type="component" value="Unassembled WGS sequence"/>
</dbReference>
<dbReference type="AlphaFoldDB" id="A0A6G0YAV9"/>
<evidence type="ECO:0000256" key="4">
    <source>
        <dbReference type="ARBA" id="ARBA00023315"/>
    </source>
</evidence>
<dbReference type="Pfam" id="PF00583">
    <property type="entry name" value="Acetyltransf_1"/>
    <property type="match status" value="1"/>
</dbReference>
<protein>
    <recommendedName>
        <fullName evidence="6">Glucosamine 6-phosphate N-acetyltransferase</fullName>
        <ecNumber evidence="6">2.3.1.4</ecNumber>
    </recommendedName>
</protein>
<evidence type="ECO:0000256" key="5">
    <source>
        <dbReference type="ARBA" id="ARBA00048964"/>
    </source>
</evidence>
<dbReference type="UniPathway" id="UPA00113">
    <property type="reaction ID" value="UER00529"/>
</dbReference>
<name>A0A6G0YAV9_APHCR</name>
<keyword evidence="4 6" id="KW-0012">Acyltransferase</keyword>
<dbReference type="Gene3D" id="3.40.630.30">
    <property type="match status" value="1"/>
</dbReference>
<keyword evidence="9" id="KW-1185">Reference proteome</keyword>
<dbReference type="OrthoDB" id="10039976at2759"/>
<comment type="caution">
    <text evidence="8">The sequence shown here is derived from an EMBL/GenBank/DDBJ whole genome shotgun (WGS) entry which is preliminary data.</text>
</comment>
<evidence type="ECO:0000256" key="3">
    <source>
        <dbReference type="ARBA" id="ARBA00022679"/>
    </source>
</evidence>
<evidence type="ECO:0000313" key="8">
    <source>
        <dbReference type="EMBL" id="KAF0752224.1"/>
    </source>
</evidence>
<feature type="domain" description="N-acetyltransferase" evidence="7">
    <location>
        <begin position="34"/>
        <end position="195"/>
    </location>
</feature>
<evidence type="ECO:0000313" key="9">
    <source>
        <dbReference type="Proteomes" id="UP000478052"/>
    </source>
</evidence>
<dbReference type="CDD" id="cd04301">
    <property type="entry name" value="NAT_SF"/>
    <property type="match status" value="1"/>
</dbReference>
<comment type="catalytic activity">
    <reaction evidence="5 6">
        <text>D-glucosamine 6-phosphate + acetyl-CoA = N-acetyl-D-glucosamine 6-phosphate + CoA + H(+)</text>
        <dbReference type="Rhea" id="RHEA:10292"/>
        <dbReference type="ChEBI" id="CHEBI:15378"/>
        <dbReference type="ChEBI" id="CHEBI:57287"/>
        <dbReference type="ChEBI" id="CHEBI:57288"/>
        <dbReference type="ChEBI" id="CHEBI:57513"/>
        <dbReference type="ChEBI" id="CHEBI:58725"/>
        <dbReference type="EC" id="2.3.1.4"/>
    </reaction>
</comment>
<accession>A0A6G0YAV9</accession>
<dbReference type="FunFam" id="3.40.630.30:FF:000043">
    <property type="entry name" value="Glucosamine 6-phosphate N-acetyltransferase"/>
    <property type="match status" value="1"/>
</dbReference>
<dbReference type="InterPro" id="IPR016181">
    <property type="entry name" value="Acyl_CoA_acyltransferase"/>
</dbReference>
<evidence type="ECO:0000256" key="6">
    <source>
        <dbReference type="RuleBase" id="RU365086"/>
    </source>
</evidence>
<comment type="similarity">
    <text evidence="2 6">Belongs to the acetyltransferase family. GNA1 subfamily.</text>
</comment>